<comment type="subcellular location">
    <subcellularLocation>
        <location evidence="2">Cell membrane</location>
        <topology evidence="2">Multi-pass membrane protein</topology>
    </subcellularLocation>
</comment>
<organism evidence="14 15">
    <name type="scientific">Yanshouia hominis</name>
    <dbReference type="NCBI Taxonomy" id="2763673"/>
    <lineage>
        <taxon>Bacteria</taxon>
        <taxon>Bacillati</taxon>
        <taxon>Bacillota</taxon>
        <taxon>Clostridia</taxon>
        <taxon>Eubacteriales</taxon>
        <taxon>Oscillospiraceae</taxon>
        <taxon>Yanshouia</taxon>
    </lineage>
</organism>
<gene>
    <name evidence="14" type="ORF">H8717_13580</name>
</gene>
<keyword evidence="9 13" id="KW-1133">Transmembrane helix</keyword>
<keyword evidence="7" id="KW-1003">Cell membrane</keyword>
<feature type="transmembrane region" description="Helical" evidence="13">
    <location>
        <begin position="444"/>
        <end position="465"/>
    </location>
</feature>
<evidence type="ECO:0000313" key="14">
    <source>
        <dbReference type="EMBL" id="MBC8577431.1"/>
    </source>
</evidence>
<dbReference type="PANTHER" id="PTHR43298:SF2">
    <property type="entry name" value="FMN_FAD EXPORTER YEEO-RELATED"/>
    <property type="match status" value="1"/>
</dbReference>
<evidence type="ECO:0000256" key="3">
    <source>
        <dbReference type="ARBA" id="ARBA00010199"/>
    </source>
</evidence>
<keyword evidence="15" id="KW-1185">Reference proteome</keyword>
<dbReference type="InterPro" id="IPR002528">
    <property type="entry name" value="MATE_fam"/>
</dbReference>
<feature type="transmembrane region" description="Helical" evidence="13">
    <location>
        <begin position="314"/>
        <end position="335"/>
    </location>
</feature>
<sequence length="478" mass="52422">MRGVRCRYSRNSTYRIQCSERGIPVQEQRKENKMGVMPIPRLLMTMSLPIMASMLIQALYNVVDSIFVIRVSEDALTAVSLAFPVQAMMIAISVGTAVGVNAILSRRLGEKNFEDANLTATNGVFLMVLSAAAFALFGVFGVRPFFAAFVEEGSVMRMGMEYTSIVSIFSFGVFISVVGERLVQATGNSIYSMISQMAGALTNIILDPILIFGLLGFPRMEVAGAAIATVVGQFVSMFVIVWFNLKKNPEVDLSFKGFRPNGRIIVEIYRIGLPSIFMQAIGSVMTFGMNKILILFSQTAVSVFGIYFKLQSFIFMPIFGLNSGMIPIIGYNFGARHRRRITHTIQLGSLYALAIMAAGTLIFHLCPGWILGVLFDASDHMLEIGVPALRIISIHFLPAAISIVLSAAFQALGKGTYSLIMSACRQLLVLLPSAYLLGRFFSLNALWLSFPIAELVSLAIAVVLFRGVYRKEIKPLGD</sequence>
<evidence type="ECO:0000256" key="8">
    <source>
        <dbReference type="ARBA" id="ARBA00022692"/>
    </source>
</evidence>
<protein>
    <recommendedName>
        <fullName evidence="4">Probable multidrug resistance protein NorM</fullName>
    </recommendedName>
    <alternativeName>
        <fullName evidence="12">Multidrug-efflux transporter</fullName>
    </alternativeName>
</protein>
<feature type="transmembrane region" description="Helical" evidence="13">
    <location>
        <begin position="200"/>
        <end position="217"/>
    </location>
</feature>
<reference evidence="14 15" key="1">
    <citation type="submission" date="2020-08" db="EMBL/GenBank/DDBJ databases">
        <title>Genome public.</title>
        <authorList>
            <person name="Liu C."/>
            <person name="Sun Q."/>
        </authorList>
    </citation>
    <scope>NUCLEOTIDE SEQUENCE [LARGE SCALE GENOMIC DNA]</scope>
    <source>
        <strain evidence="14 15">BX1</strain>
    </source>
</reference>
<evidence type="ECO:0000256" key="5">
    <source>
        <dbReference type="ARBA" id="ARBA00022448"/>
    </source>
</evidence>
<evidence type="ECO:0000256" key="12">
    <source>
        <dbReference type="ARBA" id="ARBA00031636"/>
    </source>
</evidence>
<dbReference type="InterPro" id="IPR050222">
    <property type="entry name" value="MATE_MdtK"/>
</dbReference>
<evidence type="ECO:0000256" key="6">
    <source>
        <dbReference type="ARBA" id="ARBA00022449"/>
    </source>
</evidence>
<feature type="transmembrane region" description="Helical" evidence="13">
    <location>
        <begin position="162"/>
        <end position="179"/>
    </location>
</feature>
<keyword evidence="11 13" id="KW-0472">Membrane</keyword>
<feature type="transmembrane region" description="Helical" evidence="13">
    <location>
        <begin position="124"/>
        <end position="142"/>
    </location>
</feature>
<evidence type="ECO:0000256" key="4">
    <source>
        <dbReference type="ARBA" id="ARBA00020268"/>
    </source>
</evidence>
<dbReference type="CDD" id="cd13144">
    <property type="entry name" value="MATE_like_4"/>
    <property type="match status" value="1"/>
</dbReference>
<feature type="transmembrane region" description="Helical" evidence="13">
    <location>
        <begin position="42"/>
        <end position="63"/>
    </location>
</feature>
<evidence type="ECO:0000256" key="7">
    <source>
        <dbReference type="ARBA" id="ARBA00022475"/>
    </source>
</evidence>
<evidence type="ECO:0000256" key="2">
    <source>
        <dbReference type="ARBA" id="ARBA00004651"/>
    </source>
</evidence>
<keyword evidence="10" id="KW-0406">Ion transport</keyword>
<evidence type="ECO:0000256" key="10">
    <source>
        <dbReference type="ARBA" id="ARBA00023065"/>
    </source>
</evidence>
<dbReference type="Proteomes" id="UP000658131">
    <property type="component" value="Unassembled WGS sequence"/>
</dbReference>
<feature type="transmembrane region" description="Helical" evidence="13">
    <location>
        <begin position="347"/>
        <end position="371"/>
    </location>
</feature>
<evidence type="ECO:0000256" key="11">
    <source>
        <dbReference type="ARBA" id="ARBA00023136"/>
    </source>
</evidence>
<dbReference type="NCBIfam" id="TIGR00797">
    <property type="entry name" value="matE"/>
    <property type="match status" value="1"/>
</dbReference>
<dbReference type="InterPro" id="IPR048279">
    <property type="entry name" value="MdtK-like"/>
</dbReference>
<comment type="function">
    <text evidence="1">Multidrug efflux pump.</text>
</comment>
<feature type="transmembrane region" description="Helical" evidence="13">
    <location>
        <begin position="83"/>
        <end position="104"/>
    </location>
</feature>
<keyword evidence="6" id="KW-0050">Antiport</keyword>
<comment type="caution">
    <text evidence="14">The sequence shown here is derived from an EMBL/GenBank/DDBJ whole genome shotgun (WGS) entry which is preliminary data.</text>
</comment>
<evidence type="ECO:0000256" key="1">
    <source>
        <dbReference type="ARBA" id="ARBA00003408"/>
    </source>
</evidence>
<comment type="similarity">
    <text evidence="3">Belongs to the multi antimicrobial extrusion (MATE) (TC 2.A.66.1) family.</text>
</comment>
<feature type="transmembrane region" description="Helical" evidence="13">
    <location>
        <begin position="391"/>
        <end position="412"/>
    </location>
</feature>
<proteinExistence type="inferred from homology"/>
<keyword evidence="5" id="KW-0813">Transport</keyword>
<accession>A0ABR7NLZ6</accession>
<dbReference type="PIRSF" id="PIRSF006603">
    <property type="entry name" value="DinF"/>
    <property type="match status" value="1"/>
</dbReference>
<dbReference type="Pfam" id="PF01554">
    <property type="entry name" value="MatE"/>
    <property type="match status" value="2"/>
</dbReference>
<keyword evidence="8 13" id="KW-0812">Transmembrane</keyword>
<dbReference type="PANTHER" id="PTHR43298">
    <property type="entry name" value="MULTIDRUG RESISTANCE PROTEIN NORM-RELATED"/>
    <property type="match status" value="1"/>
</dbReference>
<evidence type="ECO:0000256" key="13">
    <source>
        <dbReference type="SAM" id="Phobius"/>
    </source>
</evidence>
<feature type="transmembrane region" description="Helical" evidence="13">
    <location>
        <begin position="223"/>
        <end position="245"/>
    </location>
</feature>
<feature type="transmembrane region" description="Helical" evidence="13">
    <location>
        <begin position="419"/>
        <end position="438"/>
    </location>
</feature>
<evidence type="ECO:0000256" key="9">
    <source>
        <dbReference type="ARBA" id="ARBA00022989"/>
    </source>
</evidence>
<evidence type="ECO:0000313" key="15">
    <source>
        <dbReference type="Proteomes" id="UP000658131"/>
    </source>
</evidence>
<name>A0ABR7NLZ6_9FIRM</name>
<dbReference type="EMBL" id="JACRTB010000031">
    <property type="protein sequence ID" value="MBC8577431.1"/>
    <property type="molecule type" value="Genomic_DNA"/>
</dbReference>